<dbReference type="GO" id="GO:0005524">
    <property type="term" value="F:ATP binding"/>
    <property type="evidence" value="ECO:0007669"/>
    <property type="project" value="UniProtKB-UniRule"/>
</dbReference>
<comment type="similarity">
    <text evidence="1 6">Belongs to the ABC transporter superfamily.</text>
</comment>
<dbReference type="SUPFAM" id="SSF52540">
    <property type="entry name" value="P-loop containing nucleoside triphosphate hydrolases"/>
    <property type="match status" value="1"/>
</dbReference>
<dbReference type="PIRSF" id="PIRSF039137">
    <property type="entry name" value="ABC_branched_ATPase"/>
    <property type="match status" value="1"/>
</dbReference>
<proteinExistence type="inferred from homology"/>
<dbReference type="Gene3D" id="3.40.50.300">
    <property type="entry name" value="P-loop containing nucleotide triphosphate hydrolases"/>
    <property type="match status" value="1"/>
</dbReference>
<feature type="domain" description="ABC transporter" evidence="7">
    <location>
        <begin position="2"/>
        <end position="233"/>
    </location>
</feature>
<protein>
    <recommendedName>
        <fullName evidence="6">High-affinity branched-chain amino acid transport ATP-binding protein</fullName>
    </recommendedName>
</protein>
<dbReference type="EMBL" id="FNYH01000004">
    <property type="protein sequence ID" value="SEI55279.1"/>
    <property type="molecule type" value="Genomic_DNA"/>
</dbReference>
<dbReference type="Pfam" id="PF00005">
    <property type="entry name" value="ABC_tran"/>
    <property type="match status" value="1"/>
</dbReference>
<name>A0A1H6RHJ5_9GAMM</name>
<dbReference type="PANTHER" id="PTHR43820:SF4">
    <property type="entry name" value="HIGH-AFFINITY BRANCHED-CHAIN AMINO ACID TRANSPORT ATP-BINDING PROTEIN LIVF"/>
    <property type="match status" value="1"/>
</dbReference>
<gene>
    <name evidence="8" type="ORF">SAMN05421831_10461</name>
</gene>
<dbReference type="RefSeq" id="WP_093308938.1">
    <property type="nucleotide sequence ID" value="NZ_FNYH01000004.1"/>
</dbReference>
<evidence type="ECO:0000256" key="2">
    <source>
        <dbReference type="ARBA" id="ARBA00022448"/>
    </source>
</evidence>
<accession>A0A1H6RHJ5</accession>
<dbReference type="GO" id="GO:0003333">
    <property type="term" value="P:amino acid transmembrane transport"/>
    <property type="evidence" value="ECO:0007669"/>
    <property type="project" value="UniProtKB-ARBA"/>
</dbReference>
<dbReference type="InterPro" id="IPR027417">
    <property type="entry name" value="P-loop_NTPase"/>
</dbReference>
<dbReference type="InterPro" id="IPR017871">
    <property type="entry name" value="ABC_transporter-like_CS"/>
</dbReference>
<dbReference type="AlphaFoldDB" id="A0A1H6RHJ5"/>
<dbReference type="GO" id="GO:0015807">
    <property type="term" value="P:L-amino acid transport"/>
    <property type="evidence" value="ECO:0007669"/>
    <property type="project" value="UniProtKB-ARBA"/>
</dbReference>
<dbReference type="InterPro" id="IPR003439">
    <property type="entry name" value="ABC_transporter-like_ATP-bd"/>
</dbReference>
<evidence type="ECO:0000313" key="9">
    <source>
        <dbReference type="Proteomes" id="UP000242999"/>
    </source>
</evidence>
<dbReference type="InterPro" id="IPR052156">
    <property type="entry name" value="BCAA_Transport_ATP-bd_LivF"/>
</dbReference>
<keyword evidence="2 6" id="KW-0813">Transport</keyword>
<dbReference type="SMART" id="SM00382">
    <property type="entry name" value="AAA"/>
    <property type="match status" value="1"/>
</dbReference>
<dbReference type="GO" id="GO:0016887">
    <property type="term" value="F:ATP hydrolysis activity"/>
    <property type="evidence" value="ECO:0007669"/>
    <property type="project" value="InterPro"/>
</dbReference>
<dbReference type="PROSITE" id="PS00211">
    <property type="entry name" value="ABC_TRANSPORTER_1"/>
    <property type="match status" value="1"/>
</dbReference>
<dbReference type="GO" id="GO:0015804">
    <property type="term" value="P:neutral amino acid transport"/>
    <property type="evidence" value="ECO:0007669"/>
    <property type="project" value="UniProtKB-ARBA"/>
</dbReference>
<dbReference type="InterPro" id="IPR003593">
    <property type="entry name" value="AAA+_ATPase"/>
</dbReference>
<evidence type="ECO:0000259" key="7">
    <source>
        <dbReference type="PROSITE" id="PS50893"/>
    </source>
</evidence>
<dbReference type="PANTHER" id="PTHR43820">
    <property type="entry name" value="HIGH-AFFINITY BRANCHED-CHAIN AMINO ACID TRANSPORT ATP-BINDING PROTEIN LIVF"/>
    <property type="match status" value="1"/>
</dbReference>
<keyword evidence="4 6" id="KW-0067">ATP-binding</keyword>
<dbReference type="GO" id="GO:0015695">
    <property type="term" value="P:organic cation transport"/>
    <property type="evidence" value="ECO:0007669"/>
    <property type="project" value="UniProtKB-ARBA"/>
</dbReference>
<keyword evidence="3 6" id="KW-0547">Nucleotide-binding</keyword>
<dbReference type="OrthoDB" id="9776369at2"/>
<dbReference type="CDD" id="cd03224">
    <property type="entry name" value="ABC_TM1139_LivF_branched"/>
    <property type="match status" value="1"/>
</dbReference>
<sequence>MLELQEVHTHYGPIEALKGVSLEVRQGEIVTLIGANGAGKTTLLMTICGDPRATSGTIFFEGQDISRLLTSKIMRSGIAVVPEGRRVFTGMTVEENLMMGAYFQEKDSIEQQLEYVLHLFPRLKERFSQRSGTMSGGEQQMLAIGRALMSRPRLLFLDEPSLGLAPIVIGQIFEIIQQLRQEGTTVFLVEQNAHRALSIADRGYVIEHGHLVLHDTGANLLDNDEVRKAYLGG</sequence>
<organism evidence="8 9">
    <name type="scientific">Allopseudospirillum japonicum</name>
    <dbReference type="NCBI Taxonomy" id="64971"/>
    <lineage>
        <taxon>Bacteria</taxon>
        <taxon>Pseudomonadati</taxon>
        <taxon>Pseudomonadota</taxon>
        <taxon>Gammaproteobacteria</taxon>
        <taxon>Oceanospirillales</taxon>
        <taxon>Oceanospirillaceae</taxon>
        <taxon>Allopseudospirillum</taxon>
    </lineage>
</organism>
<reference evidence="9" key="1">
    <citation type="submission" date="2016-10" db="EMBL/GenBank/DDBJ databases">
        <authorList>
            <person name="Varghese N."/>
            <person name="Submissions S."/>
        </authorList>
    </citation>
    <scope>NUCLEOTIDE SEQUENCE [LARGE SCALE GENOMIC DNA]</scope>
    <source>
        <strain evidence="9">DSM 7165</strain>
    </source>
</reference>
<keyword evidence="5 6" id="KW-0029">Amino-acid transport</keyword>
<keyword evidence="9" id="KW-1185">Reference proteome</keyword>
<dbReference type="FunFam" id="3.40.50.300:FF:000341">
    <property type="entry name" value="High-affinity branched-chain amino acid transport ATP-binding protein"/>
    <property type="match status" value="1"/>
</dbReference>
<evidence type="ECO:0000256" key="4">
    <source>
        <dbReference type="ARBA" id="ARBA00022840"/>
    </source>
</evidence>
<evidence type="ECO:0000313" key="8">
    <source>
        <dbReference type="EMBL" id="SEI55279.1"/>
    </source>
</evidence>
<dbReference type="Proteomes" id="UP000242999">
    <property type="component" value="Unassembled WGS sequence"/>
</dbReference>
<dbReference type="STRING" id="64971.SAMN05421831_10461"/>
<dbReference type="GO" id="GO:0015658">
    <property type="term" value="F:branched-chain amino acid transmembrane transporter activity"/>
    <property type="evidence" value="ECO:0007669"/>
    <property type="project" value="UniProtKB-UniRule"/>
</dbReference>
<dbReference type="PROSITE" id="PS50893">
    <property type="entry name" value="ABC_TRANSPORTER_2"/>
    <property type="match status" value="1"/>
</dbReference>
<evidence type="ECO:0000256" key="5">
    <source>
        <dbReference type="ARBA" id="ARBA00022970"/>
    </source>
</evidence>
<evidence type="ECO:0000256" key="6">
    <source>
        <dbReference type="PIRNR" id="PIRNR039137"/>
    </source>
</evidence>
<evidence type="ECO:0000256" key="1">
    <source>
        <dbReference type="ARBA" id="ARBA00005417"/>
    </source>
</evidence>
<dbReference type="InterPro" id="IPR030660">
    <property type="entry name" value="ABC_branched_ATPase_LivF/BraG"/>
</dbReference>
<evidence type="ECO:0000256" key="3">
    <source>
        <dbReference type="ARBA" id="ARBA00022741"/>
    </source>
</evidence>